<gene>
    <name evidence="1" type="ORF">LSTR_LSTR003943</name>
</gene>
<sequence length="89" mass="9993">MIEVDTTELDLFNSQNQMQNGIATDDGLHSVKGIKFKEEVITDIVNYTTKRHFGVQPCSMVAFRVENLFPKITISRFESCAGIARGPRS</sequence>
<proteinExistence type="predicted"/>
<dbReference type="InParanoid" id="A0A482X8N1"/>
<reference evidence="1 2" key="1">
    <citation type="journal article" date="2017" name="Gigascience">
        <title>Genome sequence of the small brown planthopper, Laodelphax striatellus.</title>
        <authorList>
            <person name="Zhu J."/>
            <person name="Jiang F."/>
            <person name="Wang X."/>
            <person name="Yang P."/>
            <person name="Bao Y."/>
            <person name="Zhao W."/>
            <person name="Wang W."/>
            <person name="Lu H."/>
            <person name="Wang Q."/>
            <person name="Cui N."/>
            <person name="Li J."/>
            <person name="Chen X."/>
            <person name="Luo L."/>
            <person name="Yu J."/>
            <person name="Kang L."/>
            <person name="Cui F."/>
        </authorList>
    </citation>
    <scope>NUCLEOTIDE SEQUENCE [LARGE SCALE GENOMIC DNA]</scope>
    <source>
        <strain evidence="1">Lst14</strain>
    </source>
</reference>
<evidence type="ECO:0000313" key="2">
    <source>
        <dbReference type="Proteomes" id="UP000291343"/>
    </source>
</evidence>
<organism evidence="1 2">
    <name type="scientific">Laodelphax striatellus</name>
    <name type="common">Small brown planthopper</name>
    <name type="synonym">Delphax striatella</name>
    <dbReference type="NCBI Taxonomy" id="195883"/>
    <lineage>
        <taxon>Eukaryota</taxon>
        <taxon>Metazoa</taxon>
        <taxon>Ecdysozoa</taxon>
        <taxon>Arthropoda</taxon>
        <taxon>Hexapoda</taxon>
        <taxon>Insecta</taxon>
        <taxon>Pterygota</taxon>
        <taxon>Neoptera</taxon>
        <taxon>Paraneoptera</taxon>
        <taxon>Hemiptera</taxon>
        <taxon>Auchenorrhyncha</taxon>
        <taxon>Fulgoroidea</taxon>
        <taxon>Delphacidae</taxon>
        <taxon>Criomorphinae</taxon>
        <taxon>Laodelphax</taxon>
    </lineage>
</organism>
<name>A0A482X8N1_LAOST</name>
<evidence type="ECO:0000313" key="1">
    <source>
        <dbReference type="EMBL" id="RZF42325.1"/>
    </source>
</evidence>
<dbReference type="EMBL" id="QKKF02015239">
    <property type="protein sequence ID" value="RZF42325.1"/>
    <property type="molecule type" value="Genomic_DNA"/>
</dbReference>
<comment type="caution">
    <text evidence="1">The sequence shown here is derived from an EMBL/GenBank/DDBJ whole genome shotgun (WGS) entry which is preliminary data.</text>
</comment>
<protein>
    <submittedName>
        <fullName evidence="1">Uncharacterized protein</fullName>
    </submittedName>
</protein>
<accession>A0A482X8N1</accession>
<keyword evidence="2" id="KW-1185">Reference proteome</keyword>
<dbReference type="AlphaFoldDB" id="A0A482X8N1"/>
<dbReference type="Proteomes" id="UP000291343">
    <property type="component" value="Unassembled WGS sequence"/>
</dbReference>